<reference evidence="4" key="1">
    <citation type="submission" date="2016-04" db="EMBL/GenBank/DDBJ databases">
        <authorList>
            <person name="Evans L.H."/>
            <person name="Alamgir A."/>
            <person name="Owens N."/>
            <person name="Weber N.D."/>
            <person name="Virtaneva K."/>
            <person name="Barbian K."/>
            <person name="Babar A."/>
            <person name="Rosenke K."/>
        </authorList>
    </citation>
    <scope>NUCLEOTIDE SEQUENCE</scope>
    <source>
        <strain evidence="4">Nono1</strain>
    </source>
</reference>
<dbReference type="AlphaFoldDB" id="A0A1M4EFR8"/>
<dbReference type="EMBL" id="LT559118">
    <property type="protein sequence ID" value="SBO97556.1"/>
    <property type="molecule type" value="Genomic_DNA"/>
</dbReference>
<feature type="compositionally biased region" description="Basic and acidic residues" evidence="2">
    <location>
        <begin position="171"/>
        <end position="180"/>
    </location>
</feature>
<evidence type="ECO:0000256" key="1">
    <source>
        <dbReference type="PROSITE-ProRule" id="PRU01248"/>
    </source>
</evidence>
<evidence type="ECO:0000313" key="4">
    <source>
        <dbReference type="EMBL" id="SBO97556.1"/>
    </source>
</evidence>
<feature type="compositionally biased region" description="Basic and acidic residues" evidence="2">
    <location>
        <begin position="17"/>
        <end position="26"/>
    </location>
</feature>
<sequence>MVVAYSPNRHPGMGGELTDREHDPSRSEASGGWMAIFAHRPRSRRSAPMWPTGQGLTARAAADAFLDTVANPNSVSAYAARVGKTALRLGEQRPLAAVADDEIGEALEALWGKAAVNTWNARRAAILSWLAWCREHGHAAPAVPAWARRLAAPDSQPPARSSTAIDRLITRRDVGVREKPSTGSCMRRPPGLRKSSPSTSRTWSCPPARHGSRPRAPAPGPAA</sequence>
<feature type="region of interest" description="Disordered" evidence="2">
    <location>
        <begin position="171"/>
        <end position="223"/>
    </location>
</feature>
<evidence type="ECO:0000256" key="2">
    <source>
        <dbReference type="SAM" id="MobiDB-lite"/>
    </source>
</evidence>
<name>A0A1M4EFR8_9ACTN</name>
<protein>
    <submittedName>
        <fullName evidence="4">Putative integrase/recombinase</fullName>
    </submittedName>
</protein>
<dbReference type="PROSITE" id="PS51900">
    <property type="entry name" value="CB"/>
    <property type="match status" value="1"/>
</dbReference>
<dbReference type="InterPro" id="IPR044068">
    <property type="entry name" value="CB"/>
</dbReference>
<evidence type="ECO:0000259" key="3">
    <source>
        <dbReference type="PROSITE" id="PS51900"/>
    </source>
</evidence>
<feature type="domain" description="Core-binding (CB)" evidence="3">
    <location>
        <begin position="56"/>
        <end position="134"/>
    </location>
</feature>
<organism evidence="4">
    <name type="scientific">Nonomuraea gerenzanensis</name>
    <dbReference type="NCBI Taxonomy" id="93944"/>
    <lineage>
        <taxon>Bacteria</taxon>
        <taxon>Bacillati</taxon>
        <taxon>Actinomycetota</taxon>
        <taxon>Actinomycetes</taxon>
        <taxon>Streptosporangiales</taxon>
        <taxon>Streptosporangiaceae</taxon>
        <taxon>Nonomuraea</taxon>
    </lineage>
</organism>
<dbReference type="GO" id="GO:0003677">
    <property type="term" value="F:DNA binding"/>
    <property type="evidence" value="ECO:0007669"/>
    <property type="project" value="UniProtKB-UniRule"/>
</dbReference>
<feature type="region of interest" description="Disordered" evidence="2">
    <location>
        <begin position="1"/>
        <end position="29"/>
    </location>
</feature>
<gene>
    <name evidence="4" type="ORF">BN4615_P7072</name>
</gene>
<keyword evidence="1" id="KW-0238">DNA-binding</keyword>
<proteinExistence type="predicted"/>
<accession>A0A1M4EFR8</accession>